<dbReference type="EMBL" id="CP006986">
    <property type="protein sequence ID" value="AIC25517.1"/>
    <property type="molecule type" value="Genomic_DNA"/>
</dbReference>
<dbReference type="Pfam" id="PF18741">
    <property type="entry name" value="MTES_1575"/>
    <property type="match status" value="1"/>
</dbReference>
<dbReference type="Proteomes" id="UP000027180">
    <property type="component" value="Chromosome"/>
</dbReference>
<keyword evidence="3" id="KW-0540">Nuclease</keyword>
<evidence type="ECO:0000313" key="3">
    <source>
        <dbReference type="EMBL" id="AIC25517.1"/>
    </source>
</evidence>
<dbReference type="HOGENOM" id="CLU_717418_0_0_5"/>
<evidence type="ECO:0000256" key="1">
    <source>
        <dbReference type="SAM" id="Phobius"/>
    </source>
</evidence>
<evidence type="ECO:0000259" key="2">
    <source>
        <dbReference type="Pfam" id="PF18741"/>
    </source>
</evidence>
<protein>
    <submittedName>
        <fullName evidence="3">Restriction endonuclease type II-like protein</fullName>
    </submittedName>
</protein>
<feature type="domain" description="Restriction endonuclease type II-like" evidence="2">
    <location>
        <begin position="111"/>
        <end position="187"/>
    </location>
</feature>
<sequence length="385" mass="43832">MRCHLLGEPKKAIWFQIGLIAILLLVCFLFPWVLLLVGILAWTVYTDLVSPKYPSVPPPRTWRDAKPLDHDWLTLFCEGCESPAEEQFLRAMVNEFSLKPNNGVLESPELILAMQVEVENYRFDFVANGRQVIEIDGAAYHSSPDQVERDRIRDEYSVRSGYKVLRIPAAVVFKSPHEAIRRVRAALAETPSYISPKKMTLPSETQSFAQHFSGFLDGVARFDRNVSVLQQVNQATIGFKSAIETEETQLAALVKMTEWEKQREATSHEGSEINNLAPSTQLFRDSQLANTFHWQEIVQPARVEDAEVQHRIDEAFRSAMSKRDMRLAALNERCAKDPVFSRHLCLKMVAARYPVEDAMKIVPKPVFLATVLQSERFGSIFRIPS</sequence>
<dbReference type="SUPFAM" id="SSF52980">
    <property type="entry name" value="Restriction endonuclease-like"/>
    <property type="match status" value="1"/>
</dbReference>
<feature type="transmembrane region" description="Helical" evidence="1">
    <location>
        <begin position="12"/>
        <end position="45"/>
    </location>
</feature>
<name>A0A060HVB5_RHIET</name>
<keyword evidence="3" id="KW-0255">Endonuclease</keyword>
<keyword evidence="1" id="KW-0472">Membrane</keyword>
<dbReference type="InterPro" id="IPR049468">
    <property type="entry name" value="Restrct_endonuc-II-like_dom"/>
</dbReference>
<gene>
    <name evidence="3" type="ORF">IE4771_CH00350</name>
</gene>
<dbReference type="GO" id="GO:0004519">
    <property type="term" value="F:endonuclease activity"/>
    <property type="evidence" value="ECO:0007669"/>
    <property type="project" value="UniProtKB-KW"/>
</dbReference>
<dbReference type="KEGG" id="rei:IE4771_CH00350"/>
<accession>A0A060HVB5</accession>
<keyword evidence="1" id="KW-1133">Transmembrane helix</keyword>
<proteinExistence type="predicted"/>
<keyword evidence="3" id="KW-0378">Hydrolase</keyword>
<evidence type="ECO:0000313" key="4">
    <source>
        <dbReference type="Proteomes" id="UP000027180"/>
    </source>
</evidence>
<dbReference type="Gene3D" id="3.40.960.10">
    <property type="entry name" value="VSR Endonuclease"/>
    <property type="match status" value="1"/>
</dbReference>
<keyword evidence="1" id="KW-0812">Transmembrane</keyword>
<organism evidence="3 4">
    <name type="scientific">Rhizobium etli bv. mimosae str. IE4771</name>
    <dbReference type="NCBI Taxonomy" id="1432050"/>
    <lineage>
        <taxon>Bacteria</taxon>
        <taxon>Pseudomonadati</taxon>
        <taxon>Pseudomonadota</taxon>
        <taxon>Alphaproteobacteria</taxon>
        <taxon>Hyphomicrobiales</taxon>
        <taxon>Rhizobiaceae</taxon>
        <taxon>Rhizobium/Agrobacterium group</taxon>
        <taxon>Rhizobium</taxon>
    </lineage>
</organism>
<reference evidence="3 4" key="1">
    <citation type="submission" date="2013-12" db="EMBL/GenBank/DDBJ databases">
        <title>Complete genome sequence of Rhizobium etli bv. mimosae IE4771.</title>
        <authorList>
            <person name="Bustos P."/>
            <person name="Santamaria R.I."/>
            <person name="Lozano L."/>
            <person name="Ormeno-Orrillo E."/>
            <person name="Rogel M.A."/>
            <person name="Romero D."/>
            <person name="Cevallos M.A."/>
            <person name="Martinez-Romero E."/>
            <person name="Gonzalez V."/>
        </authorList>
    </citation>
    <scope>NUCLEOTIDE SEQUENCE [LARGE SCALE GENOMIC DNA]</scope>
    <source>
        <strain evidence="3 4">IE4771</strain>
    </source>
</reference>
<dbReference type="InterPro" id="IPR011335">
    <property type="entry name" value="Restrct_endonuc-II-like"/>
</dbReference>
<dbReference type="AlphaFoldDB" id="A0A060HVB5"/>